<evidence type="ECO:0000313" key="2">
    <source>
        <dbReference type="Proteomes" id="UP000030661"/>
    </source>
</evidence>
<dbReference type="HOGENOM" id="CLU_2840899_0_0_0"/>
<reference evidence="1" key="1">
    <citation type="journal article" date="2015" name="PeerJ">
        <title>First genomic representation of candidate bacterial phylum KSB3 points to enhanced environmental sensing as a trigger of wastewater bulking.</title>
        <authorList>
            <person name="Sekiguchi Y."/>
            <person name="Ohashi A."/>
            <person name="Parks D.H."/>
            <person name="Yamauchi T."/>
            <person name="Tyson G.W."/>
            <person name="Hugenholtz P."/>
        </authorList>
    </citation>
    <scope>NUCLEOTIDE SEQUENCE [LARGE SCALE GENOMIC DNA]</scope>
</reference>
<sequence length="65" mass="7959">MKKFQTLPGIIPRFYFKGNLVRIVCRELFQTLPGIIPRFYAIFFDFFHHRYYCFKPFQGLFRVST</sequence>
<name>A0A081C440_VECG1</name>
<dbReference type="EMBL" id="DF820470">
    <property type="protein sequence ID" value="GAK59345.1"/>
    <property type="molecule type" value="Genomic_DNA"/>
</dbReference>
<gene>
    <name evidence="1" type="ORF">U27_06329</name>
</gene>
<protein>
    <submittedName>
        <fullName evidence="1">Uncharacterized protein</fullName>
    </submittedName>
</protein>
<accession>A0A081C440</accession>
<evidence type="ECO:0000313" key="1">
    <source>
        <dbReference type="EMBL" id="GAK59345.1"/>
    </source>
</evidence>
<organism evidence="1">
    <name type="scientific">Vecturithrix granuli</name>
    <dbReference type="NCBI Taxonomy" id="1499967"/>
    <lineage>
        <taxon>Bacteria</taxon>
        <taxon>Candidatus Moduliflexota</taxon>
        <taxon>Candidatus Vecturitrichia</taxon>
        <taxon>Candidatus Vecturitrichales</taxon>
        <taxon>Candidatus Vecturitrichaceae</taxon>
        <taxon>Candidatus Vecturithrix</taxon>
    </lineage>
</organism>
<proteinExistence type="predicted"/>
<dbReference type="Proteomes" id="UP000030661">
    <property type="component" value="Unassembled WGS sequence"/>
</dbReference>
<keyword evidence="2" id="KW-1185">Reference proteome</keyword>
<dbReference type="AlphaFoldDB" id="A0A081C440"/>